<feature type="domain" description="Alpha/beta hydrolase fold-3" evidence="4">
    <location>
        <begin position="406"/>
        <end position="520"/>
    </location>
</feature>
<dbReference type="Pfam" id="PF20431">
    <property type="entry name" value="E_motif"/>
    <property type="match status" value="1"/>
</dbReference>
<dbReference type="GO" id="GO:0016787">
    <property type="term" value="F:hydrolase activity"/>
    <property type="evidence" value="ECO:0007669"/>
    <property type="project" value="InterPro"/>
</dbReference>
<reference evidence="5" key="1">
    <citation type="submission" date="2023-12" db="EMBL/GenBank/DDBJ databases">
        <title>Genome assembly of Anisodus tanguticus.</title>
        <authorList>
            <person name="Wang Y.-J."/>
        </authorList>
    </citation>
    <scope>NUCLEOTIDE SEQUENCE</scope>
    <source>
        <strain evidence="5">KB-2021</strain>
        <tissue evidence="5">Leaf</tissue>
    </source>
</reference>
<dbReference type="GO" id="GO:0003723">
    <property type="term" value="F:RNA binding"/>
    <property type="evidence" value="ECO:0007669"/>
    <property type="project" value="InterPro"/>
</dbReference>
<accession>A0AAE1RD44</accession>
<comment type="caution">
    <text evidence="5">The sequence shown here is derived from an EMBL/GenBank/DDBJ whole genome shotgun (WGS) entry which is preliminary data.</text>
</comment>
<dbReference type="SUPFAM" id="SSF48452">
    <property type="entry name" value="TPR-like"/>
    <property type="match status" value="2"/>
</dbReference>
<dbReference type="PROSITE" id="PS51375">
    <property type="entry name" value="PPR"/>
    <property type="match status" value="4"/>
</dbReference>
<evidence type="ECO:0000313" key="5">
    <source>
        <dbReference type="EMBL" id="KAK4349084.1"/>
    </source>
</evidence>
<dbReference type="GO" id="GO:0009451">
    <property type="term" value="P:RNA modification"/>
    <property type="evidence" value="ECO:0007669"/>
    <property type="project" value="InterPro"/>
</dbReference>
<keyword evidence="6" id="KW-1185">Reference proteome</keyword>
<proteinExistence type="inferred from homology"/>
<dbReference type="Pfam" id="PF13041">
    <property type="entry name" value="PPR_2"/>
    <property type="match status" value="2"/>
</dbReference>
<dbReference type="InterPro" id="IPR046960">
    <property type="entry name" value="PPR_At4g14850-like_plant"/>
</dbReference>
<dbReference type="Gene3D" id="1.25.40.10">
    <property type="entry name" value="Tetratricopeptide repeat domain"/>
    <property type="match status" value="3"/>
</dbReference>
<dbReference type="EMBL" id="JAVYJV010000017">
    <property type="protein sequence ID" value="KAK4349084.1"/>
    <property type="molecule type" value="Genomic_DNA"/>
</dbReference>
<dbReference type="InterPro" id="IPR046848">
    <property type="entry name" value="E_motif"/>
</dbReference>
<dbReference type="FunFam" id="1.25.40.10:FF:000719">
    <property type="entry name" value="Pentatricopeptide repeat-containing protein mitochondrial"/>
    <property type="match status" value="1"/>
</dbReference>
<dbReference type="PANTHER" id="PTHR47926:SF357">
    <property type="entry name" value="PENTATRICOPEPTIDE REPEAT-CONTAINING PROTEIN"/>
    <property type="match status" value="1"/>
</dbReference>
<protein>
    <recommendedName>
        <fullName evidence="4">Alpha/beta hydrolase fold-3 domain-containing protein</fullName>
    </recommendedName>
</protein>
<dbReference type="InterPro" id="IPR013094">
    <property type="entry name" value="AB_hydrolase_3"/>
</dbReference>
<dbReference type="Gene3D" id="3.40.50.1820">
    <property type="entry name" value="alpha/beta hydrolase"/>
    <property type="match status" value="1"/>
</dbReference>
<organism evidence="5 6">
    <name type="scientific">Anisodus tanguticus</name>
    <dbReference type="NCBI Taxonomy" id="243964"/>
    <lineage>
        <taxon>Eukaryota</taxon>
        <taxon>Viridiplantae</taxon>
        <taxon>Streptophyta</taxon>
        <taxon>Embryophyta</taxon>
        <taxon>Tracheophyta</taxon>
        <taxon>Spermatophyta</taxon>
        <taxon>Magnoliopsida</taxon>
        <taxon>eudicotyledons</taxon>
        <taxon>Gunneridae</taxon>
        <taxon>Pentapetalae</taxon>
        <taxon>asterids</taxon>
        <taxon>lamiids</taxon>
        <taxon>Solanales</taxon>
        <taxon>Solanaceae</taxon>
        <taxon>Solanoideae</taxon>
        <taxon>Hyoscyameae</taxon>
        <taxon>Anisodus</taxon>
    </lineage>
</organism>
<evidence type="ECO:0000256" key="2">
    <source>
        <dbReference type="ARBA" id="ARBA00022737"/>
    </source>
</evidence>
<evidence type="ECO:0000256" key="3">
    <source>
        <dbReference type="PROSITE-ProRule" id="PRU00708"/>
    </source>
</evidence>
<dbReference type="PANTHER" id="PTHR47926">
    <property type="entry name" value="PENTATRICOPEPTIDE REPEAT-CONTAINING PROTEIN"/>
    <property type="match status" value="1"/>
</dbReference>
<comment type="similarity">
    <text evidence="1">Belongs to the 'GDXG' lipolytic enzyme family.</text>
</comment>
<dbReference type="Pfam" id="PF07859">
    <property type="entry name" value="Abhydrolase_3"/>
    <property type="match status" value="1"/>
</dbReference>
<evidence type="ECO:0000313" key="6">
    <source>
        <dbReference type="Proteomes" id="UP001291623"/>
    </source>
</evidence>
<feature type="repeat" description="PPR" evidence="3">
    <location>
        <begin position="337"/>
        <end position="371"/>
    </location>
</feature>
<gene>
    <name evidence="5" type="ORF">RND71_031839</name>
</gene>
<feature type="repeat" description="PPR" evidence="3">
    <location>
        <begin position="98"/>
        <end position="132"/>
    </location>
</feature>
<evidence type="ECO:0000256" key="1">
    <source>
        <dbReference type="ARBA" id="ARBA00010515"/>
    </source>
</evidence>
<dbReference type="NCBIfam" id="TIGR00756">
    <property type="entry name" value="PPR"/>
    <property type="match status" value="3"/>
</dbReference>
<dbReference type="InterPro" id="IPR002885">
    <property type="entry name" value="PPR_rpt"/>
</dbReference>
<dbReference type="FunFam" id="1.25.40.10:FF:000144">
    <property type="entry name" value="Pentatricopeptide repeat-containing protein, mitochondrial"/>
    <property type="match status" value="1"/>
</dbReference>
<feature type="repeat" description="PPR" evidence="3">
    <location>
        <begin position="67"/>
        <end position="97"/>
    </location>
</feature>
<name>A0AAE1RD44_9SOLA</name>
<dbReference type="InterPro" id="IPR029058">
    <property type="entry name" value="AB_hydrolase_fold"/>
</dbReference>
<sequence>MSFTFGIVIHSSVVLKGLNSGKQFHAISIKFGLNSNVYVGSSLLDLYVKLCSIEEGHRVFEDTREPNVVSYTTLLCGYLKEQRFDEAMGIFSIIPERNVVSWNAMISGYSQKGRNEESVNLFVEMLRRGVVPDQSTFPSLFSAAANMAALGRVKSFHACAVKYLGGELGVFVGNSLVSFYAKCGSLEDSLLVFNRLTERNIVTWNALICALAQNGKGKVALELFKRMKDMGIKPNSVTFLGLLLACSHVGLVDEAYSHFEQARTQDANLLKSEHYACMVDLLSRSGRFQQAEKFIHDLPFDPSIGFWKALLGGCQIHSNMKLGEYAAEKVLAIEPGDVSSYVMLSNAHSAAGRWQSVSIVRNEMREKGLKRVPGCSWVEIKCKIHVFVTGDKRHDHKPEIYELIWDCAGSNILHQVASRAIRSEDFRGRLKGLLPIHPYFGSEKRTDLEMANGSAGDVKKNDMFWRLSLPQGSNRDYFGCNFEYAELSVAEWCQFPAVTLFVAALDLLERKGSHVRQILEGERCEKSEAG</sequence>
<feature type="repeat" description="PPR" evidence="3">
    <location>
        <begin position="200"/>
        <end position="234"/>
    </location>
</feature>
<evidence type="ECO:0000259" key="4">
    <source>
        <dbReference type="Pfam" id="PF07859"/>
    </source>
</evidence>
<dbReference type="AlphaFoldDB" id="A0AAE1RD44"/>
<dbReference type="Proteomes" id="UP001291623">
    <property type="component" value="Unassembled WGS sequence"/>
</dbReference>
<keyword evidence="2" id="KW-0677">Repeat</keyword>
<dbReference type="InterPro" id="IPR011990">
    <property type="entry name" value="TPR-like_helical_dom_sf"/>
</dbReference>